<dbReference type="GO" id="GO:0005524">
    <property type="term" value="F:ATP binding"/>
    <property type="evidence" value="ECO:0007669"/>
    <property type="project" value="InterPro"/>
</dbReference>
<feature type="domain" description="MutL C-terminal dimerisation" evidence="2">
    <location>
        <begin position="92"/>
        <end position="186"/>
    </location>
</feature>
<dbReference type="SUPFAM" id="SSF55874">
    <property type="entry name" value="ATPase domain of HSP90 chaperone/DNA topoisomerase II/histidine kinase"/>
    <property type="match status" value="1"/>
</dbReference>
<dbReference type="FunFam" id="3.30.1370.100:FF:000001">
    <property type="entry name" value="Mismatch repair endonuclease pms1, putative"/>
    <property type="match status" value="1"/>
</dbReference>
<dbReference type="InterPro" id="IPR038973">
    <property type="entry name" value="MutL/Mlh/Pms-like"/>
</dbReference>
<dbReference type="InterPro" id="IPR014790">
    <property type="entry name" value="MutL_C"/>
</dbReference>
<reference evidence="3 4" key="1">
    <citation type="submission" date="2024-03" db="EMBL/GenBank/DDBJ databases">
        <title>Adaptation during the transition from Ophiocordyceps entomopathogen to insect associate is accompanied by gene loss and intensified selection.</title>
        <authorList>
            <person name="Ward C.M."/>
            <person name="Onetto C.A."/>
            <person name="Borneman A.R."/>
        </authorList>
    </citation>
    <scope>NUCLEOTIDE SEQUENCE [LARGE SCALE GENOMIC DNA]</scope>
    <source>
        <strain evidence="3">AWRI1</strain>
        <tissue evidence="3">Single Adult Female</tissue>
    </source>
</reference>
<accession>A0AAN9TIE4</accession>
<keyword evidence="4" id="KW-1185">Reference proteome</keyword>
<evidence type="ECO:0000259" key="2">
    <source>
        <dbReference type="Pfam" id="PF08676"/>
    </source>
</evidence>
<dbReference type="Gene3D" id="3.30.565.10">
    <property type="entry name" value="Histidine kinase-like ATPase, C-terminal domain"/>
    <property type="match status" value="1"/>
</dbReference>
<organism evidence="3 4">
    <name type="scientific">Parthenolecanium corni</name>
    <dbReference type="NCBI Taxonomy" id="536013"/>
    <lineage>
        <taxon>Eukaryota</taxon>
        <taxon>Metazoa</taxon>
        <taxon>Ecdysozoa</taxon>
        <taxon>Arthropoda</taxon>
        <taxon>Hexapoda</taxon>
        <taxon>Insecta</taxon>
        <taxon>Pterygota</taxon>
        <taxon>Neoptera</taxon>
        <taxon>Paraneoptera</taxon>
        <taxon>Hemiptera</taxon>
        <taxon>Sternorrhyncha</taxon>
        <taxon>Coccoidea</taxon>
        <taxon>Coccidae</taxon>
        <taxon>Parthenolecanium</taxon>
    </lineage>
</organism>
<dbReference type="PANTHER" id="PTHR10073">
    <property type="entry name" value="DNA MISMATCH REPAIR PROTEIN MLH, PMS, MUTL"/>
    <property type="match status" value="1"/>
</dbReference>
<comment type="caution">
    <text evidence="3">The sequence shown here is derived from an EMBL/GenBank/DDBJ whole genome shotgun (WGS) entry which is preliminary data.</text>
</comment>
<sequence>MSNSAIIMPIGGEAVHKICPEQVVLSLAVALKELLENSLDAGASAVDLRLREYSSELIEVVDNGIGIHPNNFEALGKLRSNIRLPSVESWENPQKLVVPQELNLTSINECVLRDNLDVLRTNGFEFSINDSAEVNKKVKLTSTPVSYNWQFGKEDVDEMLFMLQDAPHTVCRSTRLRSMFASRACR</sequence>
<dbReference type="Pfam" id="PF08676">
    <property type="entry name" value="MutL_C"/>
    <property type="match status" value="1"/>
</dbReference>
<proteinExistence type="inferred from homology"/>
<comment type="similarity">
    <text evidence="1">Belongs to the DNA mismatch repair MutL/HexB family.</text>
</comment>
<dbReference type="Proteomes" id="UP001367676">
    <property type="component" value="Unassembled WGS sequence"/>
</dbReference>
<name>A0AAN9TIE4_9HEMI</name>
<evidence type="ECO:0000256" key="1">
    <source>
        <dbReference type="ARBA" id="ARBA00006082"/>
    </source>
</evidence>
<dbReference type="GO" id="GO:0016887">
    <property type="term" value="F:ATP hydrolysis activity"/>
    <property type="evidence" value="ECO:0007669"/>
    <property type="project" value="InterPro"/>
</dbReference>
<dbReference type="EMBL" id="JBBCAQ010000020">
    <property type="protein sequence ID" value="KAK7593098.1"/>
    <property type="molecule type" value="Genomic_DNA"/>
</dbReference>
<dbReference type="PANTHER" id="PTHR10073:SF52">
    <property type="entry name" value="MISMATCH REPAIR ENDONUCLEASE PMS2"/>
    <property type="match status" value="1"/>
</dbReference>
<dbReference type="AlphaFoldDB" id="A0AAN9TIE4"/>
<dbReference type="Pfam" id="PF13589">
    <property type="entry name" value="HATPase_c_3"/>
    <property type="match status" value="1"/>
</dbReference>
<evidence type="ECO:0000313" key="4">
    <source>
        <dbReference type="Proteomes" id="UP001367676"/>
    </source>
</evidence>
<dbReference type="GO" id="GO:0032389">
    <property type="term" value="C:MutLalpha complex"/>
    <property type="evidence" value="ECO:0007669"/>
    <property type="project" value="TreeGrafter"/>
</dbReference>
<protein>
    <recommendedName>
        <fullName evidence="2">MutL C-terminal dimerisation domain-containing protein</fullName>
    </recommendedName>
</protein>
<dbReference type="GO" id="GO:0140664">
    <property type="term" value="F:ATP-dependent DNA damage sensor activity"/>
    <property type="evidence" value="ECO:0007669"/>
    <property type="project" value="InterPro"/>
</dbReference>
<gene>
    <name evidence="3" type="ORF">V9T40_007850</name>
</gene>
<dbReference type="InterPro" id="IPR036890">
    <property type="entry name" value="HATPase_C_sf"/>
</dbReference>
<dbReference type="InterPro" id="IPR042121">
    <property type="entry name" value="MutL_C_regsub"/>
</dbReference>
<evidence type="ECO:0000313" key="3">
    <source>
        <dbReference type="EMBL" id="KAK7593098.1"/>
    </source>
</evidence>
<dbReference type="Gene3D" id="3.30.1370.100">
    <property type="entry name" value="MutL, C-terminal domain, regulatory subdomain"/>
    <property type="match status" value="1"/>
</dbReference>
<dbReference type="GO" id="GO:0006298">
    <property type="term" value="P:mismatch repair"/>
    <property type="evidence" value="ECO:0007669"/>
    <property type="project" value="InterPro"/>
</dbReference>